<dbReference type="EMBL" id="VOEJ01000003">
    <property type="protein sequence ID" value="TWR29888.1"/>
    <property type="molecule type" value="Genomic_DNA"/>
</dbReference>
<keyword evidence="1" id="KW-0472">Membrane</keyword>
<dbReference type="AlphaFoldDB" id="A0A563UEV9"/>
<organism evidence="2 3">
    <name type="scientific">Mucilaginibacter pallidiroseus</name>
    <dbReference type="NCBI Taxonomy" id="2599295"/>
    <lineage>
        <taxon>Bacteria</taxon>
        <taxon>Pseudomonadati</taxon>
        <taxon>Bacteroidota</taxon>
        <taxon>Sphingobacteriia</taxon>
        <taxon>Sphingobacteriales</taxon>
        <taxon>Sphingobacteriaceae</taxon>
        <taxon>Mucilaginibacter</taxon>
    </lineage>
</organism>
<evidence type="ECO:0000313" key="3">
    <source>
        <dbReference type="Proteomes" id="UP000320042"/>
    </source>
</evidence>
<keyword evidence="3" id="KW-1185">Reference proteome</keyword>
<evidence type="ECO:0000313" key="2">
    <source>
        <dbReference type="EMBL" id="TWR29888.1"/>
    </source>
</evidence>
<dbReference type="PROSITE" id="PS51257">
    <property type="entry name" value="PROKAR_LIPOPROTEIN"/>
    <property type="match status" value="1"/>
</dbReference>
<dbReference type="Proteomes" id="UP000320042">
    <property type="component" value="Unassembled WGS sequence"/>
</dbReference>
<accession>A0A563UEV9</accession>
<protein>
    <recommendedName>
        <fullName evidence="4">Lipoprotein</fullName>
    </recommendedName>
</protein>
<feature type="transmembrane region" description="Helical" evidence="1">
    <location>
        <begin position="12"/>
        <end position="27"/>
    </location>
</feature>
<name>A0A563UEV9_9SPHI</name>
<evidence type="ECO:0000256" key="1">
    <source>
        <dbReference type="SAM" id="Phobius"/>
    </source>
</evidence>
<dbReference type="RefSeq" id="WP_146381444.1">
    <property type="nucleotide sequence ID" value="NZ_VOEJ01000003.1"/>
</dbReference>
<reference evidence="2 3" key="1">
    <citation type="submission" date="2019-07" db="EMBL/GenBank/DDBJ databases">
        <authorList>
            <person name="Kim J."/>
        </authorList>
    </citation>
    <scope>NUCLEOTIDE SEQUENCE [LARGE SCALE GENOMIC DNA]</scope>
    <source>
        <strain evidence="3">dk17</strain>
    </source>
</reference>
<keyword evidence="1" id="KW-0812">Transmembrane</keyword>
<keyword evidence="1" id="KW-1133">Transmembrane helix</keyword>
<evidence type="ECO:0008006" key="4">
    <source>
        <dbReference type="Google" id="ProtNLM"/>
    </source>
</evidence>
<gene>
    <name evidence="2" type="ORF">FPZ43_08535</name>
</gene>
<comment type="caution">
    <text evidence="2">The sequence shown here is derived from an EMBL/GenBank/DDBJ whole genome shotgun (WGS) entry which is preliminary data.</text>
</comment>
<proteinExistence type="predicted"/>
<dbReference type="OrthoDB" id="1493479at2"/>
<sequence length="143" mass="16932">MHNPLNKNAVKIVWLMAFVAFALASCGKKQKFDRKLWDDGDGITFPERDGMLEDLIKNRKLKGKNFKYVVNLLRYPQRTGFPDSMTMDYEIIRKMDRLDTVYAKTLVIYLNKDSVVTDMKVFEKNNKEKLLKKYKEQNKDKKK</sequence>